<dbReference type="Pfam" id="PF04188">
    <property type="entry name" value="Mannosyl_trans2"/>
    <property type="match status" value="3"/>
</dbReference>
<dbReference type="PANTHER" id="PTHR12468">
    <property type="entry name" value="GPI MANNOSYLTRANSFERASE 2"/>
    <property type="match status" value="1"/>
</dbReference>
<name>A0A565A327_PLAVI</name>
<organism evidence="12 13">
    <name type="scientific">Plasmodium vivax</name>
    <name type="common">malaria parasite P. vivax</name>
    <dbReference type="NCBI Taxonomy" id="5855"/>
    <lineage>
        <taxon>Eukaryota</taxon>
        <taxon>Sar</taxon>
        <taxon>Alveolata</taxon>
        <taxon>Apicomplexa</taxon>
        <taxon>Aconoidasida</taxon>
        <taxon>Haemosporida</taxon>
        <taxon>Plasmodiidae</taxon>
        <taxon>Plasmodium</taxon>
        <taxon>Plasmodium (Plasmodium)</taxon>
    </lineage>
</organism>
<gene>
    <name evidence="12" type="ORF">PVP01_1464400</name>
</gene>
<dbReference type="VEuPathDB" id="PlasmoDB:PVPAM_140073100"/>
<evidence type="ECO:0000256" key="7">
    <source>
        <dbReference type="ARBA" id="ARBA00022692"/>
    </source>
</evidence>
<evidence type="ECO:0000256" key="5">
    <source>
        <dbReference type="ARBA" id="ARBA00022676"/>
    </source>
</evidence>
<dbReference type="EC" id="2.4.1.-" evidence="11"/>
<dbReference type="OrthoDB" id="10252502at2759"/>
<evidence type="ECO:0000256" key="11">
    <source>
        <dbReference type="RuleBase" id="RU363112"/>
    </source>
</evidence>
<keyword evidence="7 11" id="KW-0812">Transmembrane</keyword>
<feature type="transmembrane region" description="Helical" evidence="11">
    <location>
        <begin position="192"/>
        <end position="209"/>
    </location>
</feature>
<dbReference type="GO" id="GO:0000009">
    <property type="term" value="F:alpha-1,6-mannosyltransferase activity"/>
    <property type="evidence" value="ECO:0007669"/>
    <property type="project" value="InterPro"/>
</dbReference>
<dbReference type="GO" id="GO:0031501">
    <property type="term" value="C:mannosyltransferase complex"/>
    <property type="evidence" value="ECO:0007669"/>
    <property type="project" value="TreeGrafter"/>
</dbReference>
<feature type="transmembrane region" description="Helical" evidence="11">
    <location>
        <begin position="518"/>
        <end position="538"/>
    </location>
</feature>
<evidence type="ECO:0000313" key="13">
    <source>
        <dbReference type="Proteomes" id="UP000220605"/>
    </source>
</evidence>
<dbReference type="GO" id="GO:0006506">
    <property type="term" value="P:GPI anchor biosynthetic process"/>
    <property type="evidence" value="ECO:0007669"/>
    <property type="project" value="UniProtKB-UniPathway"/>
</dbReference>
<feature type="transmembrane region" description="Helical" evidence="11">
    <location>
        <begin position="430"/>
        <end position="450"/>
    </location>
</feature>
<accession>A0A565A327</accession>
<protein>
    <recommendedName>
        <fullName evidence="11">GPI mannosyltransferase 2</fullName>
        <ecNumber evidence="11">2.4.1.-</ecNumber>
    </recommendedName>
</protein>
<feature type="transmembrane region" description="Helical" evidence="11">
    <location>
        <begin position="21"/>
        <end position="45"/>
    </location>
</feature>
<feature type="transmembrane region" description="Helical" evidence="11">
    <location>
        <begin position="462"/>
        <end position="483"/>
    </location>
</feature>
<dbReference type="VEuPathDB" id="PlasmoDB:PVP01_1464400"/>
<evidence type="ECO:0000256" key="3">
    <source>
        <dbReference type="ARBA" id="ARBA00008698"/>
    </source>
</evidence>
<comment type="pathway">
    <text evidence="2 11">Glycolipid biosynthesis; glycosylphosphatidylinositol-anchor biosynthesis.</text>
</comment>
<dbReference type="GO" id="GO:0005789">
    <property type="term" value="C:endoplasmic reticulum membrane"/>
    <property type="evidence" value="ECO:0007669"/>
    <property type="project" value="UniProtKB-SubCell"/>
</dbReference>
<comment type="function">
    <text evidence="11">Mannosyltransferase involved in glycosylphosphatidylinositol-anchor biosynthesis.</text>
</comment>
<evidence type="ECO:0000256" key="9">
    <source>
        <dbReference type="ARBA" id="ARBA00022989"/>
    </source>
</evidence>
<evidence type="ECO:0000256" key="1">
    <source>
        <dbReference type="ARBA" id="ARBA00004477"/>
    </source>
</evidence>
<evidence type="ECO:0000256" key="10">
    <source>
        <dbReference type="ARBA" id="ARBA00023136"/>
    </source>
</evidence>
<evidence type="ECO:0000256" key="4">
    <source>
        <dbReference type="ARBA" id="ARBA00022502"/>
    </source>
</evidence>
<keyword evidence="5 11" id="KW-0328">Glycosyltransferase</keyword>
<feature type="transmembrane region" description="Helical" evidence="11">
    <location>
        <begin position="130"/>
        <end position="153"/>
    </location>
</feature>
<evidence type="ECO:0000256" key="8">
    <source>
        <dbReference type="ARBA" id="ARBA00022824"/>
    </source>
</evidence>
<keyword evidence="10 11" id="KW-0472">Membrane</keyword>
<keyword evidence="4 11" id="KW-0337">GPI-anchor biosynthesis</keyword>
<sequence>MQDEGRAKPQQEEAARTKRKVAADVLTVATIALIVRALTAGYTIIWSQLINSYKSTNDLLCEGENSSLWNYVKCFSSWDGEYFLRLSLNETEYLYEQNHAFFPALPFVVGSLKRLLEGGFPHVSTCTMHMLIAIIANNFFFAFSAIGLYLFVYTSLSVGATPMGVVSSQKESAKKGATYMQSVKSAEDSRRLSFLAAILFTVNMGSIHMSSFYSESFFCCLSMWGFTFLQCSLNASKGSFTFDLLAVLCFSLASFFRSNGILFLIPLLVHNLRSCALCVHCAGVLPRGGEGHRAVKAKRLSCSSDEGHTLSRLPYKGTLLQFALHWAKALLEAALVVLPLLTFQLYAYHLYCVQGHDDQWREERKQFHKFFLSFWANPLEYASGERYTRVEDQLIRRPWCKKTIPFIYSYIQREYWGVKFLKVVRSPSAGVLYALPVYFVSLHAVYDFFLCRKFPRGGEASFLLSPFLGGVLHLGVLCLYLLLFAHGEIILRLIASSPLFYAHYAYQLKYSERWNLLLLANLLYFFVGPPLFGAYIAWT</sequence>
<feature type="transmembrane region" description="Helical" evidence="11">
    <location>
        <begin position="489"/>
        <end position="506"/>
    </location>
</feature>
<dbReference type="EMBL" id="LT635625">
    <property type="protein sequence ID" value="VUZ99168.1"/>
    <property type="molecule type" value="Genomic_DNA"/>
</dbReference>
<proteinExistence type="inferred from homology"/>
<keyword evidence="6 11" id="KW-0808">Transferase</keyword>
<dbReference type="UniPathway" id="UPA00196"/>
<evidence type="ECO:0000256" key="2">
    <source>
        <dbReference type="ARBA" id="ARBA00004687"/>
    </source>
</evidence>
<evidence type="ECO:0000256" key="6">
    <source>
        <dbReference type="ARBA" id="ARBA00022679"/>
    </source>
</evidence>
<dbReference type="InterPro" id="IPR007315">
    <property type="entry name" value="PIG-V/Gpi18"/>
</dbReference>
<dbReference type="VEuPathDB" id="PlasmoDB:PVW1_140070900"/>
<dbReference type="VEuPathDB" id="PlasmoDB:PVX_101257"/>
<dbReference type="Proteomes" id="UP000220605">
    <property type="component" value="Chromosome 14"/>
</dbReference>
<comment type="similarity">
    <text evidence="3 11">Belongs to the PIGV family.</text>
</comment>
<keyword evidence="8 11" id="KW-0256">Endoplasmic reticulum</keyword>
<dbReference type="PANTHER" id="PTHR12468:SF2">
    <property type="entry name" value="GPI MANNOSYLTRANSFERASE 2"/>
    <property type="match status" value="1"/>
</dbReference>
<keyword evidence="9 11" id="KW-1133">Transmembrane helix</keyword>
<comment type="subcellular location">
    <subcellularLocation>
        <location evidence="1 11">Endoplasmic reticulum membrane</location>
        <topology evidence="1 11">Multi-pass membrane protein</topology>
    </subcellularLocation>
</comment>
<dbReference type="AlphaFoldDB" id="A0A565A327"/>
<feature type="transmembrane region" description="Helical" evidence="11">
    <location>
        <begin position="245"/>
        <end position="269"/>
    </location>
</feature>
<reference evidence="13" key="1">
    <citation type="submission" date="2016-07" db="EMBL/GenBank/DDBJ databases">
        <authorList>
            <consortium name="Pathogen Informatics"/>
        </authorList>
    </citation>
    <scope>NUCLEOTIDE SEQUENCE [LARGE SCALE GENOMIC DNA]</scope>
</reference>
<evidence type="ECO:0000313" key="12">
    <source>
        <dbReference type="EMBL" id="VUZ99168.1"/>
    </source>
</evidence>
<dbReference type="GO" id="GO:0004376">
    <property type="term" value="F:GPI mannosyltransferase activity"/>
    <property type="evidence" value="ECO:0007669"/>
    <property type="project" value="InterPro"/>
</dbReference>